<evidence type="ECO:0000256" key="1">
    <source>
        <dbReference type="SAM" id="MobiDB-lite"/>
    </source>
</evidence>
<feature type="region of interest" description="Disordered" evidence="1">
    <location>
        <begin position="369"/>
        <end position="395"/>
    </location>
</feature>
<dbReference type="STRING" id="1114924.SAMN05216258_11044"/>
<name>A0A1I3LIC5_9RHOB</name>
<organism evidence="2 3">
    <name type="scientific">Albimonas pacifica</name>
    <dbReference type="NCBI Taxonomy" id="1114924"/>
    <lineage>
        <taxon>Bacteria</taxon>
        <taxon>Pseudomonadati</taxon>
        <taxon>Pseudomonadota</taxon>
        <taxon>Alphaproteobacteria</taxon>
        <taxon>Rhodobacterales</taxon>
        <taxon>Paracoccaceae</taxon>
        <taxon>Albimonas</taxon>
    </lineage>
</organism>
<proteinExistence type="predicted"/>
<dbReference type="OrthoDB" id="7330655at2"/>
<gene>
    <name evidence="2" type="ORF">SAMN05216258_11044</name>
</gene>
<dbReference type="RefSeq" id="WP_092863126.1">
    <property type="nucleotide sequence ID" value="NZ_FOQH01000010.1"/>
</dbReference>
<sequence length="427" mass="45778">MAEIMVPNLVGAVSQGLQAREQMQTGQARNRLAQIAQTEGASSPAFTNALMAVDPIAGARMQAMQAETRQAASKDARLRYSAPLYIIDKLPPDRQAAAYGSLYSRAQRDGLDLAGVPTPDQYQPGMAGMLAAYLSGEQPKAADPWDGYKVVGNSVLGMGERGPAPVWTAPRAPEKDPIAELRARADEAGLVPGSPEWSDFMINGGVRRTQEVVDSFRPATAEEAASYGAEAGQINERTGRFHPANTRDAATSEGERKAKGFLDRMEAAEKILQGFYGQGYTTPSIGERALNTLLPEGYALGEDDLQVRQAQRDWVRSKLRFESGAVIGDEEADEEIRTYFPQPGDGPGVIQQKAQARQQAMEAMRAAAGRAGAMRSPGAPDAPAPPQAAGGFSGNVEEIPVGTRLRNPQDPSQIVEWNGTKFVRVNP</sequence>
<keyword evidence="3" id="KW-1185">Reference proteome</keyword>
<accession>A0A1I3LIC5</accession>
<feature type="compositionally biased region" description="Low complexity" evidence="1">
    <location>
        <begin position="369"/>
        <end position="379"/>
    </location>
</feature>
<evidence type="ECO:0000313" key="2">
    <source>
        <dbReference type="EMBL" id="SFI84499.1"/>
    </source>
</evidence>
<reference evidence="2 3" key="1">
    <citation type="submission" date="2016-10" db="EMBL/GenBank/DDBJ databases">
        <authorList>
            <person name="de Groot N.N."/>
        </authorList>
    </citation>
    <scope>NUCLEOTIDE SEQUENCE [LARGE SCALE GENOMIC DNA]</scope>
    <source>
        <strain evidence="2 3">CGMCC 1.11030</strain>
    </source>
</reference>
<dbReference type="AlphaFoldDB" id="A0A1I3LIC5"/>
<evidence type="ECO:0000313" key="3">
    <source>
        <dbReference type="Proteomes" id="UP000199377"/>
    </source>
</evidence>
<protein>
    <submittedName>
        <fullName evidence="2">Uncharacterized protein</fullName>
    </submittedName>
</protein>
<dbReference type="EMBL" id="FOQH01000010">
    <property type="protein sequence ID" value="SFI84499.1"/>
    <property type="molecule type" value="Genomic_DNA"/>
</dbReference>
<dbReference type="Proteomes" id="UP000199377">
    <property type="component" value="Unassembled WGS sequence"/>
</dbReference>